<accession>A6IVC9</accession>
<dbReference type="EMBL" id="CH473969">
    <property type="protein sequence ID" value="EDM07051.1"/>
    <property type="molecule type" value="Genomic_DNA"/>
</dbReference>
<dbReference type="AlphaFoldDB" id="A6IVC9"/>
<protein>
    <submittedName>
        <fullName evidence="2">RCG38124</fullName>
    </submittedName>
</protein>
<evidence type="ECO:0000256" key="1">
    <source>
        <dbReference type="SAM" id="MobiDB-lite"/>
    </source>
</evidence>
<evidence type="ECO:0000313" key="3">
    <source>
        <dbReference type="Proteomes" id="UP000234681"/>
    </source>
</evidence>
<sequence length="30" mass="3399">MSGPQKKEEQDAGREETLDQALEEEGHKNN</sequence>
<feature type="compositionally biased region" description="Basic and acidic residues" evidence="1">
    <location>
        <begin position="1"/>
        <end position="17"/>
    </location>
</feature>
<feature type="non-terminal residue" evidence="2">
    <location>
        <position position="30"/>
    </location>
</feature>
<organism evidence="2 3">
    <name type="scientific">Rattus norvegicus</name>
    <name type="common">Rat</name>
    <dbReference type="NCBI Taxonomy" id="10116"/>
    <lineage>
        <taxon>Eukaryota</taxon>
        <taxon>Metazoa</taxon>
        <taxon>Chordata</taxon>
        <taxon>Craniata</taxon>
        <taxon>Vertebrata</taxon>
        <taxon>Euteleostomi</taxon>
        <taxon>Mammalia</taxon>
        <taxon>Eutheria</taxon>
        <taxon>Euarchontoglires</taxon>
        <taxon>Glires</taxon>
        <taxon>Rodentia</taxon>
        <taxon>Myomorpha</taxon>
        <taxon>Muroidea</taxon>
        <taxon>Muridae</taxon>
        <taxon>Murinae</taxon>
        <taxon>Rattus</taxon>
    </lineage>
</organism>
<proteinExistence type="predicted"/>
<feature type="region of interest" description="Disordered" evidence="1">
    <location>
        <begin position="1"/>
        <end position="30"/>
    </location>
</feature>
<reference evidence="2 3" key="1">
    <citation type="submission" date="2005-09" db="EMBL/GenBank/DDBJ databases">
        <authorList>
            <person name="Mural R.J."/>
            <person name="Li P.W."/>
            <person name="Adams M.D."/>
            <person name="Amanatides P.G."/>
            <person name="Baden-Tillson H."/>
            <person name="Barnstead M."/>
            <person name="Chin S.H."/>
            <person name="Dew I."/>
            <person name="Evans C.A."/>
            <person name="Ferriera S."/>
            <person name="Flanigan M."/>
            <person name="Fosler C."/>
            <person name="Glodek A."/>
            <person name="Gu Z."/>
            <person name="Holt R.A."/>
            <person name="Jennings D."/>
            <person name="Kraft C.L."/>
            <person name="Lu F."/>
            <person name="Nguyen T."/>
            <person name="Nusskern D.R."/>
            <person name="Pfannkoch C.M."/>
            <person name="Sitter C."/>
            <person name="Sutton G.G."/>
            <person name="Venter J.C."/>
            <person name="Wang Z."/>
            <person name="Woodage T."/>
            <person name="Zheng X.H."/>
            <person name="Zhong F."/>
        </authorList>
    </citation>
    <scope>NUCLEOTIDE SEQUENCE [LARGE SCALE GENOMIC DNA]</scope>
    <source>
        <strain>BN</strain>
        <strain evidence="3">Sprague-Dawley</strain>
    </source>
</reference>
<name>A6IVC9_RAT</name>
<evidence type="ECO:0000313" key="2">
    <source>
        <dbReference type="EMBL" id="EDM07051.1"/>
    </source>
</evidence>
<gene>
    <name evidence="2" type="ORF">rCG_38124</name>
</gene>
<dbReference type="Proteomes" id="UP000234681">
    <property type="component" value="Chromosome X"/>
</dbReference>